<accession>A0A965ZGB9</accession>
<name>A0A965ZGB9_9SPHI</name>
<evidence type="ECO:0000313" key="1">
    <source>
        <dbReference type="EMBL" id="NCD70533.1"/>
    </source>
</evidence>
<organism evidence="1 2">
    <name type="scientific">Mucilaginibacter agri</name>
    <dbReference type="NCBI Taxonomy" id="2695265"/>
    <lineage>
        <taxon>Bacteria</taxon>
        <taxon>Pseudomonadati</taxon>
        <taxon>Bacteroidota</taxon>
        <taxon>Sphingobacteriia</taxon>
        <taxon>Sphingobacteriales</taxon>
        <taxon>Sphingobacteriaceae</taxon>
        <taxon>Mucilaginibacter</taxon>
    </lineage>
</organism>
<comment type="caution">
    <text evidence="1">The sequence shown here is derived from an EMBL/GenBank/DDBJ whole genome shotgun (WGS) entry which is preliminary data.</text>
</comment>
<reference evidence="1" key="1">
    <citation type="submission" date="2020-01" db="EMBL/GenBank/DDBJ databases">
        <authorList>
            <person name="Seo Y.L."/>
        </authorList>
    </citation>
    <scope>NUCLEOTIDE SEQUENCE</scope>
    <source>
        <strain evidence="1">R11</strain>
    </source>
</reference>
<reference evidence="1" key="2">
    <citation type="submission" date="2020-10" db="EMBL/GenBank/DDBJ databases">
        <title>Mucilaginibacter sp. nov., isolated from soil.</title>
        <authorList>
            <person name="Jeon C.O."/>
        </authorList>
    </citation>
    <scope>NUCLEOTIDE SEQUENCE</scope>
    <source>
        <strain evidence="1">R11</strain>
    </source>
</reference>
<dbReference type="InterPro" id="IPR009000">
    <property type="entry name" value="Transl_B-barrel_sf"/>
</dbReference>
<dbReference type="Proteomes" id="UP000638732">
    <property type="component" value="Unassembled WGS sequence"/>
</dbReference>
<dbReference type="AlphaFoldDB" id="A0A965ZGB9"/>
<proteinExistence type="predicted"/>
<dbReference type="SUPFAM" id="SSF50447">
    <property type="entry name" value="Translation proteins"/>
    <property type="match status" value="1"/>
</dbReference>
<sequence>MAIAANFKISKFFTIVGIGLILTGDIIDGEITAGNFIQINFNNITFDLIIDSVEHVDYTAPKSLR</sequence>
<dbReference type="EMBL" id="WWEO01000043">
    <property type="protein sequence ID" value="NCD70533.1"/>
    <property type="molecule type" value="Genomic_DNA"/>
</dbReference>
<keyword evidence="2" id="KW-1185">Reference proteome</keyword>
<evidence type="ECO:0000313" key="2">
    <source>
        <dbReference type="Proteomes" id="UP000638732"/>
    </source>
</evidence>
<dbReference type="RefSeq" id="WP_166586505.1">
    <property type="nucleotide sequence ID" value="NZ_WWEO01000043.1"/>
</dbReference>
<gene>
    <name evidence="1" type="ORF">GSY63_14285</name>
</gene>
<protein>
    <submittedName>
        <fullName evidence="1">Uncharacterized protein</fullName>
    </submittedName>
</protein>